<dbReference type="OrthoDB" id="9807941at2"/>
<protein>
    <submittedName>
        <fullName evidence="1">Uncharacterized protein</fullName>
    </submittedName>
</protein>
<sequence length="392" mass="42808">MPSDPTDELPQPTYRPVVPPHGAMATLMRMISDSESELCRRLDDMELATMEVAHLLTLPPEDMGEDTHFPARAKRILGRIDEGLGAMGRNLPDILARVRDSEDAVSLGLDRLAEGLAALRAQQTDAQRATETVIEQLAAAAAPESDQSLHLAEVLEDMRIRLEILTEAPPPAEEPALDLTPLRYELAHGVDRLAALLGSLDHRRDAERQGMFALQRALGATVQRLEATVTGLQDQLAARPPDSTAFPQDGPVQDVCTRLDQIQVQIDALASSPTSPDLTPLRVEIGRSVDRLSAQIGAQSHRLEAERQALGGFLTGLGSIFNRLDAATRRLEAQEPVHGLETRLARIEQRLGDLQKPPADGVPEALRDMTMVLAEMIARQERQQAAQLRNSA</sequence>
<evidence type="ECO:0000313" key="2">
    <source>
        <dbReference type="Proteomes" id="UP000199093"/>
    </source>
</evidence>
<dbReference type="EMBL" id="FNEJ01000025">
    <property type="protein sequence ID" value="SDJ30842.1"/>
    <property type="molecule type" value="Genomic_DNA"/>
</dbReference>
<keyword evidence="2" id="KW-1185">Reference proteome</keyword>
<accession>A0A1G8SNM7</accession>
<evidence type="ECO:0000313" key="1">
    <source>
        <dbReference type="EMBL" id="SDJ30842.1"/>
    </source>
</evidence>
<gene>
    <name evidence="1" type="ORF">SAMN04487993_102560</name>
</gene>
<dbReference type="Proteomes" id="UP000199093">
    <property type="component" value="Unassembled WGS sequence"/>
</dbReference>
<name>A0A1G8SNM7_9RHOB</name>
<dbReference type="AlphaFoldDB" id="A0A1G8SNM7"/>
<reference evidence="1 2" key="1">
    <citation type="submission" date="2016-10" db="EMBL/GenBank/DDBJ databases">
        <authorList>
            <person name="de Groot N.N."/>
        </authorList>
    </citation>
    <scope>NUCLEOTIDE SEQUENCE [LARGE SCALE GENOMIC DNA]</scope>
    <source>
        <strain evidence="1 2">DSM 26424</strain>
    </source>
</reference>
<organism evidence="1 2">
    <name type="scientific">Salipiger marinus</name>
    <dbReference type="NCBI Taxonomy" id="555512"/>
    <lineage>
        <taxon>Bacteria</taxon>
        <taxon>Pseudomonadati</taxon>
        <taxon>Pseudomonadota</taxon>
        <taxon>Alphaproteobacteria</taxon>
        <taxon>Rhodobacterales</taxon>
        <taxon>Roseobacteraceae</taxon>
        <taxon>Salipiger</taxon>
    </lineage>
</organism>
<dbReference type="STRING" id="555512.SAMN04487993_102560"/>
<proteinExistence type="predicted"/>